<dbReference type="PROSITE" id="PS01124">
    <property type="entry name" value="HTH_ARAC_FAMILY_2"/>
    <property type="match status" value="1"/>
</dbReference>
<dbReference type="Gene3D" id="1.10.10.60">
    <property type="entry name" value="Homeodomain-like"/>
    <property type="match status" value="2"/>
</dbReference>
<evidence type="ECO:0000256" key="3">
    <source>
        <dbReference type="ARBA" id="ARBA00023163"/>
    </source>
</evidence>
<feature type="modified residue" description="4-aspartylphosphate" evidence="4">
    <location>
        <position position="54"/>
    </location>
</feature>
<comment type="caution">
    <text evidence="7">The sequence shown here is derived from an EMBL/GenBank/DDBJ whole genome shotgun (WGS) entry which is preliminary data.</text>
</comment>
<keyword evidence="1" id="KW-0805">Transcription regulation</keyword>
<dbReference type="InterPro" id="IPR011006">
    <property type="entry name" value="CheY-like_superfamily"/>
</dbReference>
<dbReference type="AlphaFoldDB" id="A0A4R6U681"/>
<dbReference type="InterPro" id="IPR020449">
    <property type="entry name" value="Tscrpt_reg_AraC-type_HTH"/>
</dbReference>
<keyword evidence="2" id="KW-0238">DNA-binding</keyword>
<organism evidence="7 8">
    <name type="scientific">Aureibacillus halotolerans</name>
    <dbReference type="NCBI Taxonomy" id="1508390"/>
    <lineage>
        <taxon>Bacteria</taxon>
        <taxon>Bacillati</taxon>
        <taxon>Bacillota</taxon>
        <taxon>Bacilli</taxon>
        <taxon>Bacillales</taxon>
        <taxon>Bacillaceae</taxon>
        <taxon>Aureibacillus</taxon>
    </lineage>
</organism>
<gene>
    <name evidence="7" type="ORF">EV213_10490</name>
</gene>
<reference evidence="7 8" key="1">
    <citation type="submission" date="2019-03" db="EMBL/GenBank/DDBJ databases">
        <title>Genomic Encyclopedia of Type Strains, Phase IV (KMG-IV): sequencing the most valuable type-strain genomes for metagenomic binning, comparative biology and taxonomic classification.</title>
        <authorList>
            <person name="Goeker M."/>
        </authorList>
    </citation>
    <scope>NUCLEOTIDE SEQUENCE [LARGE SCALE GENOMIC DNA]</scope>
    <source>
        <strain evidence="7 8">DSM 28697</strain>
    </source>
</reference>
<dbReference type="Proteomes" id="UP000295632">
    <property type="component" value="Unassembled WGS sequence"/>
</dbReference>
<keyword evidence="4" id="KW-0597">Phosphoprotein</keyword>
<feature type="domain" description="HTH araC/xylS-type" evidence="5">
    <location>
        <begin position="284"/>
        <end position="382"/>
    </location>
</feature>
<evidence type="ECO:0000259" key="6">
    <source>
        <dbReference type="PROSITE" id="PS50110"/>
    </source>
</evidence>
<dbReference type="Pfam" id="PF12833">
    <property type="entry name" value="HTH_18"/>
    <property type="match status" value="1"/>
</dbReference>
<dbReference type="PROSITE" id="PS50110">
    <property type="entry name" value="RESPONSE_REGULATORY"/>
    <property type="match status" value="1"/>
</dbReference>
<dbReference type="GO" id="GO:0003700">
    <property type="term" value="F:DNA-binding transcription factor activity"/>
    <property type="evidence" value="ECO:0007669"/>
    <property type="project" value="InterPro"/>
</dbReference>
<feature type="domain" description="Response regulatory" evidence="6">
    <location>
        <begin position="3"/>
        <end position="118"/>
    </location>
</feature>
<evidence type="ECO:0000313" key="8">
    <source>
        <dbReference type="Proteomes" id="UP000295632"/>
    </source>
</evidence>
<dbReference type="CDD" id="cd17536">
    <property type="entry name" value="REC_YesN-like"/>
    <property type="match status" value="1"/>
</dbReference>
<keyword evidence="8" id="KW-1185">Reference proteome</keyword>
<dbReference type="InterPro" id="IPR018060">
    <property type="entry name" value="HTH_AraC"/>
</dbReference>
<accession>A0A4R6U681</accession>
<dbReference type="SUPFAM" id="SSF52172">
    <property type="entry name" value="CheY-like"/>
    <property type="match status" value="1"/>
</dbReference>
<evidence type="ECO:0000256" key="4">
    <source>
        <dbReference type="PROSITE-ProRule" id="PRU00169"/>
    </source>
</evidence>
<dbReference type="SUPFAM" id="SSF46689">
    <property type="entry name" value="Homeodomain-like"/>
    <property type="match status" value="2"/>
</dbReference>
<evidence type="ECO:0000313" key="7">
    <source>
        <dbReference type="EMBL" id="TDQ41092.1"/>
    </source>
</evidence>
<name>A0A4R6U681_9BACI</name>
<dbReference type="PANTHER" id="PTHR43280:SF10">
    <property type="entry name" value="REGULATORY PROTEIN POCR"/>
    <property type="match status" value="1"/>
</dbReference>
<dbReference type="InterPro" id="IPR009057">
    <property type="entry name" value="Homeodomain-like_sf"/>
</dbReference>
<dbReference type="RefSeq" id="WP_166639186.1">
    <property type="nucleotide sequence ID" value="NZ_SNYJ01000004.1"/>
</dbReference>
<dbReference type="EMBL" id="SNYJ01000004">
    <property type="protein sequence ID" value="TDQ41092.1"/>
    <property type="molecule type" value="Genomic_DNA"/>
</dbReference>
<dbReference type="PANTHER" id="PTHR43280">
    <property type="entry name" value="ARAC-FAMILY TRANSCRIPTIONAL REGULATOR"/>
    <property type="match status" value="1"/>
</dbReference>
<dbReference type="GO" id="GO:0000160">
    <property type="term" value="P:phosphorelay signal transduction system"/>
    <property type="evidence" value="ECO:0007669"/>
    <property type="project" value="InterPro"/>
</dbReference>
<evidence type="ECO:0000256" key="2">
    <source>
        <dbReference type="ARBA" id="ARBA00023125"/>
    </source>
</evidence>
<dbReference type="SMART" id="SM00448">
    <property type="entry name" value="REC"/>
    <property type="match status" value="1"/>
</dbReference>
<dbReference type="SMART" id="SM00342">
    <property type="entry name" value="HTH_ARAC"/>
    <property type="match status" value="1"/>
</dbReference>
<protein>
    <submittedName>
        <fullName evidence="7">AraC family two component transcriptional regulator</fullName>
    </submittedName>
</protein>
<dbReference type="InterPro" id="IPR001789">
    <property type="entry name" value="Sig_transdc_resp-reg_receiver"/>
</dbReference>
<dbReference type="Gene3D" id="3.40.50.2300">
    <property type="match status" value="1"/>
</dbReference>
<proteinExistence type="predicted"/>
<dbReference type="PRINTS" id="PR00032">
    <property type="entry name" value="HTHARAC"/>
</dbReference>
<dbReference type="GO" id="GO:0043565">
    <property type="term" value="F:sequence-specific DNA binding"/>
    <property type="evidence" value="ECO:0007669"/>
    <property type="project" value="InterPro"/>
</dbReference>
<evidence type="ECO:0000259" key="5">
    <source>
        <dbReference type="PROSITE" id="PS01124"/>
    </source>
</evidence>
<dbReference type="Pfam" id="PF00072">
    <property type="entry name" value="Response_reg"/>
    <property type="match status" value="1"/>
</dbReference>
<keyword evidence="3" id="KW-0804">Transcription</keyword>
<sequence>MASLMIVDDEWATVEGLKLLTWSQVDIDHVITAQSAAEALTLAQRQKVDVLVTDIRMPGMNGLELIKTLSKEQSLQSILLSGYADFHYAQQALELQTVSYLLKPVADEDLLDAVQKAVQRSYDGQHYASLNEALHTMELYQSNEISASIKHLLSPKKTTEDLLDEYLPLDASVQYGTPFCMVVRPATAVDQTAPLLMKSLFSFWHGTVDGYAVYLCASPFHSREYLDDALEREALMKDLAVQMNTSHIAVSPWGTFPFDLASYFQDCLAQTNQLSCNSTTFAVTQAKKYIEGKIQHSITLQDTANHVFLNPTYLSKIFKQETGQSFSSYVLHYRMLLASQRLTETNQKITDIAGTLGFRDASYFIRVFRKHYGKTPAEYRHHYS</sequence>
<evidence type="ECO:0000256" key="1">
    <source>
        <dbReference type="ARBA" id="ARBA00023015"/>
    </source>
</evidence>